<dbReference type="InParanoid" id="A0A316VQQ2"/>
<dbReference type="AlphaFoldDB" id="A0A316VQQ2"/>
<dbReference type="Proteomes" id="UP000245783">
    <property type="component" value="Unassembled WGS sequence"/>
</dbReference>
<name>A0A316VQQ2_9BASI</name>
<gene>
    <name evidence="2" type="ORF">IE81DRAFT_331948</name>
</gene>
<sequence length="316" mass="35616">MGTHLNDHIPLLPALPGVKNKGQHKNLQEGKKRKVDAAPTDAYKEICLIWGYEVSPWADANAHAICHNIILTDGNNVIVQRIGHTPYDHWAAHKRDLQKMAKLCSRLDTISNVEGMRAELVQLVCNNWEHHEMGSLQYGPDSRIHCWLHSPQILCALYNLARDPLGFDPASNLWPCFQLDCNGQHYICKDLLPLSNERLVEHEKKCLWDKPWTLLLRGREGFIKYAGTVHHNFDGNGPAARNKEDNARLTAATTRLSRWATGKWSLYALVNEFPDSTVLEWQHSSAEQDAEQFSSASLVPSPPTPKKVDCISNSAP</sequence>
<dbReference type="EMBL" id="KZ819435">
    <property type="protein sequence ID" value="PWN39979.1"/>
    <property type="molecule type" value="Genomic_DNA"/>
</dbReference>
<keyword evidence="3" id="KW-1185">Reference proteome</keyword>
<protein>
    <submittedName>
        <fullName evidence="2">Uncharacterized protein</fullName>
    </submittedName>
</protein>
<feature type="region of interest" description="Disordered" evidence="1">
    <location>
        <begin position="291"/>
        <end position="316"/>
    </location>
</feature>
<dbReference type="RefSeq" id="XP_025367139.1">
    <property type="nucleotide sequence ID" value="XM_025515281.1"/>
</dbReference>
<evidence type="ECO:0000313" key="2">
    <source>
        <dbReference type="EMBL" id="PWN39979.1"/>
    </source>
</evidence>
<accession>A0A316VQQ2</accession>
<proteinExistence type="predicted"/>
<evidence type="ECO:0000313" key="3">
    <source>
        <dbReference type="Proteomes" id="UP000245783"/>
    </source>
</evidence>
<evidence type="ECO:0000256" key="1">
    <source>
        <dbReference type="SAM" id="MobiDB-lite"/>
    </source>
</evidence>
<dbReference type="OrthoDB" id="2999363at2759"/>
<dbReference type="GeneID" id="37037151"/>
<organism evidence="2 3">
    <name type="scientific">Ceraceosorus guamensis</name>
    <dbReference type="NCBI Taxonomy" id="1522189"/>
    <lineage>
        <taxon>Eukaryota</taxon>
        <taxon>Fungi</taxon>
        <taxon>Dikarya</taxon>
        <taxon>Basidiomycota</taxon>
        <taxon>Ustilaginomycotina</taxon>
        <taxon>Exobasidiomycetes</taxon>
        <taxon>Ceraceosorales</taxon>
        <taxon>Ceraceosoraceae</taxon>
        <taxon>Ceraceosorus</taxon>
    </lineage>
</organism>
<reference evidence="2 3" key="1">
    <citation type="journal article" date="2018" name="Mol. Biol. Evol.">
        <title>Broad Genomic Sampling Reveals a Smut Pathogenic Ancestry of the Fungal Clade Ustilaginomycotina.</title>
        <authorList>
            <person name="Kijpornyongpan T."/>
            <person name="Mondo S.J."/>
            <person name="Barry K."/>
            <person name="Sandor L."/>
            <person name="Lee J."/>
            <person name="Lipzen A."/>
            <person name="Pangilinan J."/>
            <person name="LaButti K."/>
            <person name="Hainaut M."/>
            <person name="Henrissat B."/>
            <person name="Grigoriev I.V."/>
            <person name="Spatafora J.W."/>
            <person name="Aime M.C."/>
        </authorList>
    </citation>
    <scope>NUCLEOTIDE SEQUENCE [LARGE SCALE GENOMIC DNA]</scope>
    <source>
        <strain evidence="2 3">MCA 4658</strain>
    </source>
</reference>